<dbReference type="SUPFAM" id="SSF47473">
    <property type="entry name" value="EF-hand"/>
    <property type="match status" value="1"/>
</dbReference>
<dbReference type="InterPro" id="IPR011992">
    <property type="entry name" value="EF-hand-dom_pair"/>
</dbReference>
<dbReference type="PROSITE" id="PS51450">
    <property type="entry name" value="LRR"/>
    <property type="match status" value="1"/>
</dbReference>
<dbReference type="InterPro" id="IPR001611">
    <property type="entry name" value="Leu-rich_rpt"/>
</dbReference>
<keyword evidence="3" id="KW-1185">Reference proteome</keyword>
<accession>A0A8W8I4A1</accession>
<name>A0A8W8I4A1_MAGGI</name>
<evidence type="ECO:0008006" key="4">
    <source>
        <dbReference type="Google" id="ProtNLM"/>
    </source>
</evidence>
<protein>
    <recommendedName>
        <fullName evidence="4">Leucine-rich repeat-containing protein 74A</fullName>
    </recommendedName>
</protein>
<dbReference type="EnsemblMetazoa" id="G12326.1">
    <property type="protein sequence ID" value="G12326.1:cds"/>
    <property type="gene ID" value="G12326"/>
</dbReference>
<dbReference type="OrthoDB" id="120976at2759"/>
<dbReference type="InterPro" id="IPR032675">
    <property type="entry name" value="LRR_dom_sf"/>
</dbReference>
<dbReference type="SUPFAM" id="SSF52047">
    <property type="entry name" value="RNI-like"/>
    <property type="match status" value="1"/>
</dbReference>
<evidence type="ECO:0000313" key="2">
    <source>
        <dbReference type="EnsemblMetazoa" id="G12326.1:cds"/>
    </source>
</evidence>
<organism evidence="2 3">
    <name type="scientific">Magallana gigas</name>
    <name type="common">Pacific oyster</name>
    <name type="synonym">Crassostrea gigas</name>
    <dbReference type="NCBI Taxonomy" id="29159"/>
    <lineage>
        <taxon>Eukaryota</taxon>
        <taxon>Metazoa</taxon>
        <taxon>Spiralia</taxon>
        <taxon>Lophotrochozoa</taxon>
        <taxon>Mollusca</taxon>
        <taxon>Bivalvia</taxon>
        <taxon>Autobranchia</taxon>
        <taxon>Pteriomorphia</taxon>
        <taxon>Ostreida</taxon>
        <taxon>Ostreoidea</taxon>
        <taxon>Ostreidae</taxon>
        <taxon>Magallana</taxon>
    </lineage>
</organism>
<dbReference type="SMART" id="SM00368">
    <property type="entry name" value="LRR_RI"/>
    <property type="match status" value="7"/>
</dbReference>
<dbReference type="InterPro" id="IPR052394">
    <property type="entry name" value="LRR-containing"/>
</dbReference>
<dbReference type="Gene3D" id="1.10.238.10">
    <property type="entry name" value="EF-hand"/>
    <property type="match status" value="1"/>
</dbReference>
<evidence type="ECO:0000313" key="3">
    <source>
        <dbReference type="Proteomes" id="UP000005408"/>
    </source>
</evidence>
<evidence type="ECO:0000256" key="1">
    <source>
        <dbReference type="SAM" id="MobiDB-lite"/>
    </source>
</evidence>
<dbReference type="Gene3D" id="3.80.10.10">
    <property type="entry name" value="Ribonuclease Inhibitor"/>
    <property type="match status" value="1"/>
</dbReference>
<reference evidence="2" key="1">
    <citation type="submission" date="2022-08" db="UniProtKB">
        <authorList>
            <consortium name="EnsemblMetazoa"/>
        </authorList>
    </citation>
    <scope>IDENTIFICATION</scope>
    <source>
        <strain evidence="2">05x7-T-G4-1.051#20</strain>
    </source>
</reference>
<dbReference type="Proteomes" id="UP000005408">
    <property type="component" value="Unassembled WGS sequence"/>
</dbReference>
<dbReference type="PANTHER" id="PTHR24114">
    <property type="entry name" value="LEUCINE RICH REPEAT FAMILY PROTEIN"/>
    <property type="match status" value="1"/>
</dbReference>
<dbReference type="AlphaFoldDB" id="A0A8W8I4A1"/>
<feature type="region of interest" description="Disordered" evidence="1">
    <location>
        <begin position="571"/>
        <end position="596"/>
    </location>
</feature>
<sequence>MNSIETDDASESSCASLEEPHTEVTYIYDVPSPCSEDFDTDLEDSDQLASERQELRSRENVDIGHITYIDVCQELDTVPIRLVIEQLKGTEVCLQHIGLNTRDVIAIMYALLHNSRVESLDLTDNGMSEEAQLHVIEVLRHNNAISSLNMGENKITPICAASLGSVIEDTTWLTHLNLSGMGLGNEEAKHIATGMRGNVSIVWLNLSNNEIEESGAIHIGKALTINDTLHVLDLSWNHIRMIGAVTLCKGLQENTSITNLNVSWNGFGYEGSIALEDVLKDNTSLKVLDLTNNRITWEGVKHVIRGLKANRTLQILKIGTNPITMDGCRKILEVVDKDNSSVIHVNLEGIPINTKIEKLAESIAKKRSFTFAHGRITDSQFMMGIKREKREDPFSLLIRYISMMGIRIMDLFRMFDTENGASVSKANFIRGLKKIGAPISEHDMKIVAQRLERKGQGTISYSILANGVRNHLRAERKEDKRNELIEKQKREKRKSILMEGTQRMVPAELQELRLLSSLGNKTLSQVFSCTSSMSSRHGSITERESIMLPSLQESTSTDTGNIHSARTFSLPVTSGVSGGKNLGAKPRQKTGGSLSL</sequence>
<dbReference type="PANTHER" id="PTHR24114:SF2">
    <property type="entry name" value="F-BOX DOMAIN-CONTAINING PROTEIN-RELATED"/>
    <property type="match status" value="1"/>
</dbReference>
<dbReference type="OMA" id="PINMEGC"/>
<dbReference type="Pfam" id="PF13516">
    <property type="entry name" value="LRR_6"/>
    <property type="match status" value="3"/>
</dbReference>
<proteinExistence type="predicted"/>